<reference evidence="1 2" key="1">
    <citation type="submission" date="2018-05" db="EMBL/GenBank/DDBJ databases">
        <title>Flavobacterium sp. strain IMCC34759, incomplete genome.</title>
        <authorList>
            <person name="Joung Y."/>
            <person name="Cho J."/>
        </authorList>
    </citation>
    <scope>NUCLEOTIDE SEQUENCE [LARGE SCALE GENOMIC DNA]</scope>
    <source>
        <strain evidence="1 2">IMCC34759</strain>
    </source>
</reference>
<dbReference type="OrthoDB" id="1347735at2"/>
<gene>
    <name evidence="1" type="ORF">DMB65_07010</name>
</gene>
<dbReference type="RefSeq" id="WP_110305929.1">
    <property type="nucleotide sequence ID" value="NZ_QJHK01000004.1"/>
</dbReference>
<organism evidence="1 2">
    <name type="scientific">Flavobacterium cheongpyeongense</name>
    <dbReference type="NCBI Taxonomy" id="2212651"/>
    <lineage>
        <taxon>Bacteria</taxon>
        <taxon>Pseudomonadati</taxon>
        <taxon>Bacteroidota</taxon>
        <taxon>Flavobacteriia</taxon>
        <taxon>Flavobacteriales</taxon>
        <taxon>Flavobacteriaceae</taxon>
        <taxon>Flavobacterium</taxon>
    </lineage>
</organism>
<evidence type="ECO:0000313" key="1">
    <source>
        <dbReference type="EMBL" id="PXY41689.1"/>
    </source>
</evidence>
<dbReference type="Gene3D" id="3.30.110.190">
    <property type="match status" value="1"/>
</dbReference>
<dbReference type="Proteomes" id="UP000247903">
    <property type="component" value="Unassembled WGS sequence"/>
</dbReference>
<evidence type="ECO:0008006" key="3">
    <source>
        <dbReference type="Google" id="ProtNLM"/>
    </source>
</evidence>
<proteinExistence type="predicted"/>
<dbReference type="Pfam" id="PF14337">
    <property type="entry name" value="Abi_alpha"/>
    <property type="match status" value="1"/>
</dbReference>
<name>A0A2V4BRJ6_9FLAO</name>
<accession>A0A2V4BRJ6</accession>
<keyword evidence="2" id="KW-1185">Reference proteome</keyword>
<protein>
    <recommendedName>
        <fullName evidence="3">DUF4393 domain-containing protein</fullName>
    </recommendedName>
</protein>
<sequence length="271" mass="30408">MEENENKDSNVNATIHAVTGLVAAIPVYQDTIQPAAKQIGNTLETVTRAVNIVLFPIRGLVWGYEQIENYVTNSVSEKLKNVPEENIVTPPPSIAGPAFEALRFSGEDVDLRELYTNLLASAMDNSTQHLVHPGYVEILKNLCSDEAKLLQIFIEKSIYPLINIVQIIPESSGEIIVMNNFSHFKNLMDFKRPDLIPSYLDNICRLGLTEIPEDSYLSAPKTYDDLENDELILIAKDAIEAKGMTMKISKKVIRITNYGKLFINNVVKERK</sequence>
<dbReference type="InterPro" id="IPR025506">
    <property type="entry name" value="Abi_alpha"/>
</dbReference>
<evidence type="ECO:0000313" key="2">
    <source>
        <dbReference type="Proteomes" id="UP000247903"/>
    </source>
</evidence>
<dbReference type="AlphaFoldDB" id="A0A2V4BRJ6"/>
<comment type="caution">
    <text evidence="1">The sequence shown here is derived from an EMBL/GenBank/DDBJ whole genome shotgun (WGS) entry which is preliminary data.</text>
</comment>
<dbReference type="EMBL" id="QJHK01000004">
    <property type="protein sequence ID" value="PXY41689.1"/>
    <property type="molecule type" value="Genomic_DNA"/>
</dbReference>